<proteinExistence type="inferred from homology"/>
<dbReference type="SUPFAM" id="SSF82919">
    <property type="entry name" value="Zn-finger domain of Sec23/24"/>
    <property type="match status" value="1"/>
</dbReference>
<evidence type="ECO:0000259" key="15">
    <source>
        <dbReference type="Pfam" id="PF04810"/>
    </source>
</evidence>
<evidence type="ECO:0000256" key="5">
    <source>
        <dbReference type="ARBA" id="ARBA00022448"/>
    </source>
</evidence>
<feature type="compositionally biased region" description="Pro residues" evidence="14">
    <location>
        <begin position="124"/>
        <end position="141"/>
    </location>
</feature>
<keyword evidence="7" id="KW-0479">Metal-binding</keyword>
<dbReference type="GO" id="GO:0000149">
    <property type="term" value="F:SNARE binding"/>
    <property type="evidence" value="ECO:0007669"/>
    <property type="project" value="TreeGrafter"/>
</dbReference>
<dbReference type="FunFam" id="3.40.50.410:FF:000019">
    <property type="entry name" value="SEC24 homolog B, COPII coat complex component"/>
    <property type="match status" value="1"/>
</dbReference>
<name>A0AAN8KVA5_9TELE</name>
<evidence type="ECO:0000259" key="17">
    <source>
        <dbReference type="Pfam" id="PF08033"/>
    </source>
</evidence>
<dbReference type="AlphaFoldDB" id="A0AAN8KVA5"/>
<dbReference type="InterPro" id="IPR012990">
    <property type="entry name" value="Beta-sandwich_Sec23_24"/>
</dbReference>
<keyword evidence="12" id="KW-0472">Membrane</keyword>
<feature type="compositionally biased region" description="Low complexity" evidence="14">
    <location>
        <begin position="305"/>
        <end position="323"/>
    </location>
</feature>
<keyword evidence="10" id="KW-0931">ER-Golgi transport</keyword>
<gene>
    <name evidence="18" type="ORF">J4Q44_G00315680</name>
</gene>
<evidence type="ECO:0000256" key="7">
    <source>
        <dbReference type="ARBA" id="ARBA00022723"/>
    </source>
</evidence>
<feature type="compositionally biased region" description="Low complexity" evidence="14">
    <location>
        <begin position="37"/>
        <end position="48"/>
    </location>
</feature>
<evidence type="ECO:0000256" key="9">
    <source>
        <dbReference type="ARBA" id="ARBA00022833"/>
    </source>
</evidence>
<keyword evidence="13" id="KW-0968">Cytoplasmic vesicle</keyword>
<dbReference type="InterPro" id="IPR036174">
    <property type="entry name" value="Znf_Sec23_Sec24_sf"/>
</dbReference>
<dbReference type="Gene3D" id="3.40.50.410">
    <property type="entry name" value="von Willebrand factor, type A domain"/>
    <property type="match status" value="1"/>
</dbReference>
<evidence type="ECO:0000313" key="18">
    <source>
        <dbReference type="EMBL" id="KAK6298513.1"/>
    </source>
</evidence>
<feature type="region of interest" description="Disordered" evidence="14">
    <location>
        <begin position="261"/>
        <end position="416"/>
    </location>
</feature>
<feature type="compositionally biased region" description="Polar residues" evidence="14">
    <location>
        <begin position="283"/>
        <end position="294"/>
    </location>
</feature>
<dbReference type="Gene3D" id="2.30.30.380">
    <property type="entry name" value="Zn-finger domain of Sec23/24"/>
    <property type="match status" value="1"/>
</dbReference>
<feature type="domain" description="Sec23/Sec24 trunk" evidence="16">
    <location>
        <begin position="621"/>
        <end position="853"/>
    </location>
</feature>
<comment type="caution">
    <text evidence="18">The sequence shown here is derived from an EMBL/GenBank/DDBJ whole genome shotgun (WGS) entry which is preliminary data.</text>
</comment>
<evidence type="ECO:0000256" key="4">
    <source>
        <dbReference type="ARBA" id="ARBA00008334"/>
    </source>
</evidence>
<dbReference type="InterPro" id="IPR050550">
    <property type="entry name" value="SEC23_SEC24_subfamily"/>
</dbReference>
<sequence>MSAPGFTNLNTPVGYSMNSTPNGGAAPPYQNGPVGQTYPSTYPSPGYYDAGPQQQGYPTISGHCAPAPNKSPIMNNDHSAYYHHNSHQQPTAAPTVAPSAFGATQGSYPPPQPYGTPTTLPTSAAPPNPQHAPPFQQPTPYAPHGAYYGQQQYPTTPSCPGAPLYPIISYPSAPGSSQYGTLCSSQAPTGPGAVSNQIGAPLHQCPPGNGTSHLASTAVVPSGYSMAPPGQPATVNGQVNAVQASVLQHYDQSHQAAMAHDHYGGGVTHNTGGADRDRPPSGAPSTSVHSSPGHQQGVHYGYVGNSGASSANASTNAAPLSSSSDEDVDEEEEDEEAGGDSSSTTTGSVSPVPNSYDSLEGGSYPESSIPPSADITKQAPPFGYGYPSMQPAYQQRPSPRTDSSPSHGGYNQTGYQHLSQPFPNMCQLSAALGGLSGVPELEVEALRPVNLLQERNLLPHRPLDAPEPNLNADLKKANCSPDTFRCTLNNIPQTQALLNKARLPLGLLLHPFRDLAEVDLSSETEQQEARQDELECEEQLPVITSNTIVRCRSCRTYINPFVSFLDQRRWKCNLCFRVNDVPDEFMYNPVTRSYGEPHKRPEVQNSTVEFIASSDYMLRPPQPAVYLFVLDVSHNAVDAGYLNVFCQTLLENLDKMPGDTRTRVGFITFNSTIQFYNLHESLSQPQMLVVSDIDDIFIPTHDSLLVNLKESRALVRVLLTSLPSMFSQTRETHSALGPALQAAYKLMSSTGGRVSVFQTQLPTLGAGLLQSREDPNQRSSNKGVQHLGPATDFYKKLALDCSGQQIGVDLFLLSSQYSDLASIAGSIFYYPSLHHVHNPAQLDKFQKDLERYLTRKIGFEAVMRIRCTKGLSIHTFHGNFFVRSTDLLSLANVNPDSGFAVQMSIEDSLADTSLACFQAALLYTSSKGKRRIRVILCVFQWSAS</sequence>
<accession>A0AAN8KVA5</accession>
<dbReference type="InterPro" id="IPR006896">
    <property type="entry name" value="Sec23/24_trunk_dom"/>
</dbReference>
<feature type="domain" description="Zinc finger Sec23/Sec24-type" evidence="15">
    <location>
        <begin position="548"/>
        <end position="585"/>
    </location>
</feature>
<dbReference type="Pfam" id="PF08033">
    <property type="entry name" value="Sec23_BS"/>
    <property type="match status" value="1"/>
</dbReference>
<feature type="compositionally biased region" description="Low complexity" evidence="14">
    <location>
        <begin position="339"/>
        <end position="350"/>
    </location>
</feature>
<dbReference type="GO" id="GO:0070971">
    <property type="term" value="C:endoplasmic reticulum exit site"/>
    <property type="evidence" value="ECO:0007669"/>
    <property type="project" value="TreeGrafter"/>
</dbReference>
<evidence type="ECO:0000256" key="13">
    <source>
        <dbReference type="ARBA" id="ARBA00023329"/>
    </source>
</evidence>
<evidence type="ECO:0000256" key="1">
    <source>
        <dbReference type="ARBA" id="ARBA00004180"/>
    </source>
</evidence>
<dbReference type="GO" id="GO:0005829">
    <property type="term" value="C:cytosol"/>
    <property type="evidence" value="ECO:0007669"/>
    <property type="project" value="UniProtKB-SubCell"/>
</dbReference>
<dbReference type="Pfam" id="PF04811">
    <property type="entry name" value="Sec23_trunk"/>
    <property type="match status" value="1"/>
</dbReference>
<dbReference type="PANTHER" id="PTHR13803">
    <property type="entry name" value="SEC24-RELATED PROTEIN"/>
    <property type="match status" value="1"/>
</dbReference>
<keyword evidence="11" id="KW-0653">Protein transport</keyword>
<feature type="domain" description="Sec23/Sec24 beta-sandwich" evidence="17">
    <location>
        <begin position="858"/>
        <end position="941"/>
    </location>
</feature>
<feature type="region of interest" description="Disordered" evidence="14">
    <location>
        <begin position="17"/>
        <end position="153"/>
    </location>
</feature>
<dbReference type="Gene3D" id="2.60.40.1670">
    <property type="entry name" value="beta-sandwich domain of Sec23/24"/>
    <property type="match status" value="1"/>
</dbReference>
<dbReference type="CDD" id="cd01479">
    <property type="entry name" value="Sec24-like"/>
    <property type="match status" value="1"/>
</dbReference>
<dbReference type="GO" id="GO:0006886">
    <property type="term" value="P:intracellular protein transport"/>
    <property type="evidence" value="ECO:0007669"/>
    <property type="project" value="InterPro"/>
</dbReference>
<evidence type="ECO:0000256" key="11">
    <source>
        <dbReference type="ARBA" id="ARBA00022927"/>
    </source>
</evidence>
<keyword evidence="5" id="KW-0813">Transport</keyword>
<dbReference type="GO" id="GO:0030127">
    <property type="term" value="C:COPII vesicle coat"/>
    <property type="evidence" value="ECO:0007669"/>
    <property type="project" value="InterPro"/>
</dbReference>
<comment type="subcellular location">
    <subcellularLocation>
        <location evidence="3">Cytoplasm</location>
        <location evidence="3">Cytosol</location>
    </subcellularLocation>
    <subcellularLocation>
        <location evidence="1">Cytoplasmic vesicle membrane</location>
        <topology evidence="1">Peripheral membrane protein</topology>
        <orientation evidence="1">Cytoplasmic side</orientation>
    </subcellularLocation>
    <subcellularLocation>
        <location evidence="2">Endoplasmic reticulum membrane</location>
        <topology evidence="2">Peripheral membrane protein</topology>
    </subcellularLocation>
</comment>
<dbReference type="SUPFAM" id="SSF81995">
    <property type="entry name" value="beta-sandwich domain of Sec23/24"/>
    <property type="match status" value="1"/>
</dbReference>
<evidence type="ECO:0000313" key="19">
    <source>
        <dbReference type="Proteomes" id="UP001356427"/>
    </source>
</evidence>
<feature type="compositionally biased region" description="Acidic residues" evidence="14">
    <location>
        <begin position="324"/>
        <end position="338"/>
    </location>
</feature>
<evidence type="ECO:0000256" key="6">
    <source>
        <dbReference type="ARBA" id="ARBA00022490"/>
    </source>
</evidence>
<feature type="compositionally biased region" description="Polar residues" evidence="14">
    <location>
        <begin position="391"/>
        <end position="416"/>
    </location>
</feature>
<reference evidence="18 19" key="1">
    <citation type="submission" date="2021-04" db="EMBL/GenBank/DDBJ databases">
        <authorList>
            <person name="De Guttry C."/>
            <person name="Zahm M."/>
            <person name="Klopp C."/>
            <person name="Cabau C."/>
            <person name="Louis A."/>
            <person name="Berthelot C."/>
            <person name="Parey E."/>
            <person name="Roest Crollius H."/>
            <person name="Montfort J."/>
            <person name="Robinson-Rechavi M."/>
            <person name="Bucao C."/>
            <person name="Bouchez O."/>
            <person name="Gislard M."/>
            <person name="Lluch J."/>
            <person name="Milhes M."/>
            <person name="Lampietro C."/>
            <person name="Lopez Roques C."/>
            <person name="Donnadieu C."/>
            <person name="Braasch I."/>
            <person name="Desvignes T."/>
            <person name="Postlethwait J."/>
            <person name="Bobe J."/>
            <person name="Wedekind C."/>
            <person name="Guiguen Y."/>
        </authorList>
    </citation>
    <scope>NUCLEOTIDE SEQUENCE [LARGE SCALE GENOMIC DNA]</scope>
    <source>
        <strain evidence="18">Cs_M1</strain>
        <tissue evidence="18">Blood</tissue>
    </source>
</reference>
<organism evidence="18 19">
    <name type="scientific">Coregonus suidteri</name>
    <dbReference type="NCBI Taxonomy" id="861788"/>
    <lineage>
        <taxon>Eukaryota</taxon>
        <taxon>Metazoa</taxon>
        <taxon>Chordata</taxon>
        <taxon>Craniata</taxon>
        <taxon>Vertebrata</taxon>
        <taxon>Euteleostomi</taxon>
        <taxon>Actinopterygii</taxon>
        <taxon>Neopterygii</taxon>
        <taxon>Teleostei</taxon>
        <taxon>Protacanthopterygii</taxon>
        <taxon>Salmoniformes</taxon>
        <taxon>Salmonidae</taxon>
        <taxon>Coregoninae</taxon>
        <taxon>Coregonus</taxon>
    </lineage>
</organism>
<comment type="similarity">
    <text evidence="4">Belongs to the SEC23/SEC24 family. SEC24 subfamily.</text>
</comment>
<dbReference type="GO" id="GO:0005789">
    <property type="term" value="C:endoplasmic reticulum membrane"/>
    <property type="evidence" value="ECO:0007669"/>
    <property type="project" value="UniProtKB-SubCell"/>
</dbReference>
<dbReference type="PANTHER" id="PTHR13803:SF42">
    <property type="entry name" value="PROTEIN TRANSPORT PROTEIN SEC24B"/>
    <property type="match status" value="1"/>
</dbReference>
<dbReference type="InterPro" id="IPR036465">
    <property type="entry name" value="vWFA_dom_sf"/>
</dbReference>
<keyword evidence="6" id="KW-0963">Cytoplasm</keyword>
<dbReference type="GO" id="GO:0090110">
    <property type="term" value="P:COPII-coated vesicle cargo loading"/>
    <property type="evidence" value="ECO:0007669"/>
    <property type="project" value="TreeGrafter"/>
</dbReference>
<evidence type="ECO:0000256" key="2">
    <source>
        <dbReference type="ARBA" id="ARBA00004406"/>
    </source>
</evidence>
<dbReference type="InterPro" id="IPR041742">
    <property type="entry name" value="Sec24-like_trunk_dom"/>
</dbReference>
<keyword evidence="8" id="KW-0256">Endoplasmic reticulum</keyword>
<evidence type="ECO:0000256" key="3">
    <source>
        <dbReference type="ARBA" id="ARBA00004514"/>
    </source>
</evidence>
<evidence type="ECO:0000256" key="8">
    <source>
        <dbReference type="ARBA" id="ARBA00022824"/>
    </source>
</evidence>
<dbReference type="InterPro" id="IPR006895">
    <property type="entry name" value="Znf_Sec23_Sec24"/>
</dbReference>
<evidence type="ECO:0000259" key="16">
    <source>
        <dbReference type="Pfam" id="PF04811"/>
    </source>
</evidence>
<keyword evidence="9" id="KW-0862">Zinc</keyword>
<dbReference type="EMBL" id="JAGTTL010000030">
    <property type="protein sequence ID" value="KAK6298513.1"/>
    <property type="molecule type" value="Genomic_DNA"/>
</dbReference>
<evidence type="ECO:0000256" key="10">
    <source>
        <dbReference type="ARBA" id="ARBA00022892"/>
    </source>
</evidence>
<feature type="region of interest" description="Disordered" evidence="14">
    <location>
        <begin position="190"/>
        <end position="216"/>
    </location>
</feature>
<evidence type="ECO:0000256" key="12">
    <source>
        <dbReference type="ARBA" id="ARBA00023136"/>
    </source>
</evidence>
<dbReference type="Proteomes" id="UP001356427">
    <property type="component" value="Unassembled WGS sequence"/>
</dbReference>
<dbReference type="FunFam" id="2.30.30.380:FF:000004">
    <property type="entry name" value="SEC24 homolog B, COPII coat complex component"/>
    <property type="match status" value="1"/>
</dbReference>
<dbReference type="Pfam" id="PF04810">
    <property type="entry name" value="zf-Sec23_Sec24"/>
    <property type="match status" value="1"/>
</dbReference>
<dbReference type="SUPFAM" id="SSF53300">
    <property type="entry name" value="vWA-like"/>
    <property type="match status" value="1"/>
</dbReference>
<evidence type="ECO:0000256" key="14">
    <source>
        <dbReference type="SAM" id="MobiDB-lite"/>
    </source>
</evidence>
<keyword evidence="19" id="KW-1185">Reference proteome</keyword>
<protein>
    <submittedName>
        <fullName evidence="18">Uncharacterized protein</fullName>
    </submittedName>
</protein>
<dbReference type="GO" id="GO:0008270">
    <property type="term" value="F:zinc ion binding"/>
    <property type="evidence" value="ECO:0007669"/>
    <property type="project" value="InterPro"/>
</dbReference>